<evidence type="ECO:0000256" key="3">
    <source>
        <dbReference type="ARBA" id="ARBA00022475"/>
    </source>
</evidence>
<dbReference type="PROSITE" id="PS50928">
    <property type="entry name" value="ABC_TM1"/>
    <property type="match status" value="1"/>
</dbReference>
<evidence type="ECO:0000256" key="2">
    <source>
        <dbReference type="ARBA" id="ARBA00022448"/>
    </source>
</evidence>
<name>A0A923S3X7_9BURK</name>
<evidence type="ECO:0000256" key="7">
    <source>
        <dbReference type="RuleBase" id="RU363032"/>
    </source>
</evidence>
<dbReference type="Pfam" id="PF00528">
    <property type="entry name" value="BPD_transp_1"/>
    <property type="match status" value="1"/>
</dbReference>
<reference evidence="9" key="1">
    <citation type="submission" date="2020-08" db="EMBL/GenBank/DDBJ databases">
        <title>Ramlibacter sp. GTP1 16S ribosomal RNA gene genome sequencing and assembly.</title>
        <authorList>
            <person name="Kang M."/>
        </authorList>
    </citation>
    <scope>NUCLEOTIDE SEQUENCE</scope>
    <source>
        <strain evidence="9">GTP1</strain>
    </source>
</reference>
<dbReference type="AlphaFoldDB" id="A0A923S3X7"/>
<dbReference type="Proteomes" id="UP000596827">
    <property type="component" value="Unassembled WGS sequence"/>
</dbReference>
<keyword evidence="4 7" id="KW-0812">Transmembrane</keyword>
<evidence type="ECO:0000259" key="8">
    <source>
        <dbReference type="PROSITE" id="PS50928"/>
    </source>
</evidence>
<evidence type="ECO:0000256" key="4">
    <source>
        <dbReference type="ARBA" id="ARBA00022692"/>
    </source>
</evidence>
<feature type="transmembrane region" description="Helical" evidence="7">
    <location>
        <begin position="93"/>
        <end position="119"/>
    </location>
</feature>
<feature type="transmembrane region" description="Helical" evidence="7">
    <location>
        <begin position="177"/>
        <end position="200"/>
    </location>
</feature>
<comment type="similarity">
    <text evidence="7">Belongs to the binding-protein-dependent transport system permease family.</text>
</comment>
<dbReference type="GO" id="GO:0055085">
    <property type="term" value="P:transmembrane transport"/>
    <property type="evidence" value="ECO:0007669"/>
    <property type="project" value="InterPro"/>
</dbReference>
<dbReference type="PANTHER" id="PTHR30151">
    <property type="entry name" value="ALKANE SULFONATE ABC TRANSPORTER-RELATED, MEMBRANE SUBUNIT"/>
    <property type="match status" value="1"/>
</dbReference>
<keyword evidence="10" id="KW-1185">Reference proteome</keyword>
<dbReference type="SUPFAM" id="SSF161098">
    <property type="entry name" value="MetI-like"/>
    <property type="match status" value="1"/>
</dbReference>
<feature type="transmembrane region" description="Helical" evidence="7">
    <location>
        <begin position="125"/>
        <end position="144"/>
    </location>
</feature>
<evidence type="ECO:0000256" key="5">
    <source>
        <dbReference type="ARBA" id="ARBA00022989"/>
    </source>
</evidence>
<keyword evidence="5 7" id="KW-1133">Transmembrane helix</keyword>
<evidence type="ECO:0000313" key="10">
    <source>
        <dbReference type="Proteomes" id="UP000596827"/>
    </source>
</evidence>
<proteinExistence type="inferred from homology"/>
<dbReference type="InterPro" id="IPR000515">
    <property type="entry name" value="MetI-like"/>
</dbReference>
<gene>
    <name evidence="9" type="ORF">H8R02_21365</name>
</gene>
<feature type="transmembrane region" description="Helical" evidence="7">
    <location>
        <begin position="7"/>
        <end position="25"/>
    </location>
</feature>
<dbReference type="EMBL" id="JACORU010000009">
    <property type="protein sequence ID" value="MBC5767029.1"/>
    <property type="molecule type" value="Genomic_DNA"/>
</dbReference>
<keyword evidence="2 7" id="KW-0813">Transport</keyword>
<keyword evidence="3" id="KW-1003">Cell membrane</keyword>
<dbReference type="CDD" id="cd06261">
    <property type="entry name" value="TM_PBP2"/>
    <property type="match status" value="1"/>
</dbReference>
<feature type="domain" description="ABC transmembrane type-1" evidence="8">
    <location>
        <begin position="59"/>
        <end position="239"/>
    </location>
</feature>
<dbReference type="InterPro" id="IPR035906">
    <property type="entry name" value="MetI-like_sf"/>
</dbReference>
<evidence type="ECO:0000256" key="1">
    <source>
        <dbReference type="ARBA" id="ARBA00004651"/>
    </source>
</evidence>
<dbReference type="PANTHER" id="PTHR30151:SF20">
    <property type="entry name" value="ABC TRANSPORTER PERMEASE PROTEIN HI_0355-RELATED"/>
    <property type="match status" value="1"/>
</dbReference>
<accession>A0A923S3X7</accession>
<comment type="caution">
    <text evidence="9">The sequence shown here is derived from an EMBL/GenBank/DDBJ whole genome shotgun (WGS) entry which is preliminary data.</text>
</comment>
<keyword evidence="6 7" id="KW-0472">Membrane</keyword>
<evidence type="ECO:0000313" key="9">
    <source>
        <dbReference type="EMBL" id="MBC5767029.1"/>
    </source>
</evidence>
<dbReference type="GO" id="GO:0005886">
    <property type="term" value="C:plasma membrane"/>
    <property type="evidence" value="ECO:0007669"/>
    <property type="project" value="UniProtKB-SubCell"/>
</dbReference>
<dbReference type="RefSeq" id="WP_187083527.1">
    <property type="nucleotide sequence ID" value="NZ_JACORU010000009.1"/>
</dbReference>
<evidence type="ECO:0000256" key="6">
    <source>
        <dbReference type="ARBA" id="ARBA00023136"/>
    </source>
</evidence>
<comment type="subcellular location">
    <subcellularLocation>
        <location evidence="1 7">Cell membrane</location>
        <topology evidence="1 7">Multi-pass membrane protein</topology>
    </subcellularLocation>
</comment>
<sequence>MKDALKTLLASLVTIAMLTFVWWWVTRPGGFDKSVLPSPSDVLGALDAGVVQGTLHPHIVATGRAALVGLTVGVLLGVAAGALVVLVPVLEMFLLPVVTAMQSIPKVALAPLVVAYLGFGMAPKVFTAGMLAFFPAFLAAVAGLRSPDRAHLDLFRACSASRMHTLFNVRVPAAAPYLFGALQVAVVFSLIGVVVSEFIAATEGLGYVIKARSQELDVSMMFAAIVVLCAMGTGAGLLVRLLQHRVVFWRK</sequence>
<feature type="transmembrane region" description="Helical" evidence="7">
    <location>
        <begin position="220"/>
        <end position="242"/>
    </location>
</feature>
<feature type="transmembrane region" description="Helical" evidence="7">
    <location>
        <begin position="65"/>
        <end position="86"/>
    </location>
</feature>
<dbReference type="Gene3D" id="1.10.3720.10">
    <property type="entry name" value="MetI-like"/>
    <property type="match status" value="1"/>
</dbReference>
<protein>
    <submittedName>
        <fullName evidence="9">ABC transporter permease</fullName>
    </submittedName>
</protein>
<organism evidence="9 10">
    <name type="scientific">Ramlibacter albus</name>
    <dbReference type="NCBI Taxonomy" id="2079448"/>
    <lineage>
        <taxon>Bacteria</taxon>
        <taxon>Pseudomonadati</taxon>
        <taxon>Pseudomonadota</taxon>
        <taxon>Betaproteobacteria</taxon>
        <taxon>Burkholderiales</taxon>
        <taxon>Comamonadaceae</taxon>
        <taxon>Ramlibacter</taxon>
    </lineage>
</organism>